<evidence type="ECO:0000256" key="3">
    <source>
        <dbReference type="ARBA" id="ARBA00022989"/>
    </source>
</evidence>
<feature type="transmembrane region" description="Helical" evidence="6">
    <location>
        <begin position="73"/>
        <end position="93"/>
    </location>
</feature>
<keyword evidence="4 6" id="KW-0472">Membrane</keyword>
<feature type="transmembrane region" description="Helical" evidence="6">
    <location>
        <begin position="100"/>
        <end position="119"/>
    </location>
</feature>
<feature type="transmembrane region" description="Helical" evidence="6">
    <location>
        <begin position="125"/>
        <end position="144"/>
    </location>
</feature>
<reference evidence="7" key="1">
    <citation type="submission" date="2022-03" db="EMBL/GenBank/DDBJ databases">
        <authorList>
            <person name="Lindestad O."/>
        </authorList>
    </citation>
    <scope>NUCLEOTIDE SEQUENCE</scope>
</reference>
<dbReference type="InterPro" id="IPR005828">
    <property type="entry name" value="MFS_sugar_transport-like"/>
</dbReference>
<feature type="transmembrane region" description="Helical" evidence="6">
    <location>
        <begin position="149"/>
        <end position="166"/>
    </location>
</feature>
<accession>A0A8S4RAM2</accession>
<dbReference type="PANTHER" id="PTHR48021:SF1">
    <property type="entry name" value="GH07001P-RELATED"/>
    <property type="match status" value="1"/>
</dbReference>
<dbReference type="Proteomes" id="UP000838756">
    <property type="component" value="Unassembled WGS sequence"/>
</dbReference>
<evidence type="ECO:0000313" key="8">
    <source>
        <dbReference type="Proteomes" id="UP000838756"/>
    </source>
</evidence>
<dbReference type="AlphaFoldDB" id="A0A8S4RAM2"/>
<feature type="transmembrane region" description="Helical" evidence="6">
    <location>
        <begin position="29"/>
        <end position="53"/>
    </location>
</feature>
<dbReference type="GO" id="GO:0022857">
    <property type="term" value="F:transmembrane transporter activity"/>
    <property type="evidence" value="ECO:0007669"/>
    <property type="project" value="InterPro"/>
</dbReference>
<evidence type="ECO:0000256" key="1">
    <source>
        <dbReference type="ARBA" id="ARBA00004370"/>
    </source>
</evidence>
<dbReference type="InterPro" id="IPR036259">
    <property type="entry name" value="MFS_trans_sf"/>
</dbReference>
<protein>
    <submittedName>
        <fullName evidence="7">Jg14912 protein</fullName>
    </submittedName>
</protein>
<evidence type="ECO:0000256" key="2">
    <source>
        <dbReference type="ARBA" id="ARBA00022692"/>
    </source>
</evidence>
<evidence type="ECO:0000313" key="7">
    <source>
        <dbReference type="EMBL" id="CAH2233481.1"/>
    </source>
</evidence>
<name>A0A8S4RAM2_9NEOP</name>
<evidence type="ECO:0000256" key="5">
    <source>
        <dbReference type="SAM" id="Coils"/>
    </source>
</evidence>
<evidence type="ECO:0000256" key="4">
    <source>
        <dbReference type="ARBA" id="ARBA00023136"/>
    </source>
</evidence>
<keyword evidence="8" id="KW-1185">Reference proteome</keyword>
<dbReference type="PANTHER" id="PTHR48021">
    <property type="match status" value="1"/>
</dbReference>
<keyword evidence="3 6" id="KW-1133">Transmembrane helix</keyword>
<dbReference type="SUPFAM" id="SSF103473">
    <property type="entry name" value="MFS general substrate transporter"/>
    <property type="match status" value="1"/>
</dbReference>
<proteinExistence type="predicted"/>
<dbReference type="GO" id="GO:0016020">
    <property type="term" value="C:membrane"/>
    <property type="evidence" value="ECO:0007669"/>
    <property type="project" value="UniProtKB-SubCell"/>
</dbReference>
<sequence>MEQSREEYKYSSVCSDPTKSSWLPLLRQMFVCSGVTSYFFIYGLFFGAPTVYVPQIRKEANSTEAISMEAVSWLFSISSYGSLPWAIICPVIAQRYGRKAPYVILWINTIICVSLLYFSKSVTELFGATFYWGIWISNAIGTFFHWKNICILIFICCIYNISILFWPDSPVWLATNGRFEECARCHRWLKGEDEDSELELKQLISSQKENLKRKHERKEDNKKNCFIKLYDSVKAKTFYIPLIYSLLTICLYHFSGKLACSGYIIDIIKTITASESTAYEGMLVLDGVTVLGMVFSNNKLRSYDNVYVFV</sequence>
<feature type="transmembrane region" description="Helical" evidence="6">
    <location>
        <begin position="238"/>
        <end position="255"/>
    </location>
</feature>
<keyword evidence="2 6" id="KW-0812">Transmembrane</keyword>
<dbReference type="Gene3D" id="1.20.1250.20">
    <property type="entry name" value="MFS general substrate transporter like domains"/>
    <property type="match status" value="2"/>
</dbReference>
<comment type="subcellular location">
    <subcellularLocation>
        <location evidence="1">Membrane</location>
    </subcellularLocation>
</comment>
<dbReference type="OrthoDB" id="5290825at2759"/>
<gene>
    <name evidence="7" type="primary">jg14912</name>
    <name evidence="7" type="ORF">PAEG_LOCUS11452</name>
</gene>
<organism evidence="7 8">
    <name type="scientific">Pararge aegeria aegeria</name>
    <dbReference type="NCBI Taxonomy" id="348720"/>
    <lineage>
        <taxon>Eukaryota</taxon>
        <taxon>Metazoa</taxon>
        <taxon>Ecdysozoa</taxon>
        <taxon>Arthropoda</taxon>
        <taxon>Hexapoda</taxon>
        <taxon>Insecta</taxon>
        <taxon>Pterygota</taxon>
        <taxon>Neoptera</taxon>
        <taxon>Endopterygota</taxon>
        <taxon>Lepidoptera</taxon>
        <taxon>Glossata</taxon>
        <taxon>Ditrysia</taxon>
        <taxon>Papilionoidea</taxon>
        <taxon>Nymphalidae</taxon>
        <taxon>Satyrinae</taxon>
        <taxon>Satyrini</taxon>
        <taxon>Parargina</taxon>
        <taxon>Pararge</taxon>
    </lineage>
</organism>
<keyword evidence="5" id="KW-0175">Coiled coil</keyword>
<dbReference type="Pfam" id="PF00083">
    <property type="entry name" value="Sugar_tr"/>
    <property type="match status" value="1"/>
</dbReference>
<dbReference type="InterPro" id="IPR050549">
    <property type="entry name" value="MFS_Trehalose_Transporter"/>
</dbReference>
<comment type="caution">
    <text evidence="7">The sequence shown here is derived from an EMBL/GenBank/DDBJ whole genome shotgun (WGS) entry which is preliminary data.</text>
</comment>
<feature type="coiled-coil region" evidence="5">
    <location>
        <begin position="201"/>
        <end position="228"/>
    </location>
</feature>
<evidence type="ECO:0000256" key="6">
    <source>
        <dbReference type="SAM" id="Phobius"/>
    </source>
</evidence>
<dbReference type="EMBL" id="CAKXAJ010024972">
    <property type="protein sequence ID" value="CAH2233481.1"/>
    <property type="molecule type" value="Genomic_DNA"/>
</dbReference>